<accession>A0AAV8ZRQ2</accession>
<evidence type="ECO:0000313" key="4">
    <source>
        <dbReference type="EMBL" id="KAJ8969685.1"/>
    </source>
</evidence>
<evidence type="ECO:0000313" key="5">
    <source>
        <dbReference type="Proteomes" id="UP001162156"/>
    </source>
</evidence>
<keyword evidence="5" id="KW-1185">Reference proteome</keyword>
<dbReference type="InterPro" id="IPR027806">
    <property type="entry name" value="HARBI1_dom"/>
</dbReference>
<keyword evidence="2" id="KW-0479">Metal-binding</keyword>
<evidence type="ECO:0000259" key="3">
    <source>
        <dbReference type="Pfam" id="PF13359"/>
    </source>
</evidence>
<gene>
    <name evidence="4" type="ORF">NQ314_001639</name>
</gene>
<comment type="caution">
    <text evidence="4">The sequence shown here is derived from an EMBL/GenBank/DDBJ whole genome shotgun (WGS) entry which is preliminary data.</text>
</comment>
<dbReference type="GO" id="GO:0046872">
    <property type="term" value="F:metal ion binding"/>
    <property type="evidence" value="ECO:0007669"/>
    <property type="project" value="UniProtKB-KW"/>
</dbReference>
<feature type="non-terminal residue" evidence="4">
    <location>
        <position position="1"/>
    </location>
</feature>
<organism evidence="4 5">
    <name type="scientific">Rhamnusium bicolor</name>
    <dbReference type="NCBI Taxonomy" id="1586634"/>
    <lineage>
        <taxon>Eukaryota</taxon>
        <taxon>Metazoa</taxon>
        <taxon>Ecdysozoa</taxon>
        <taxon>Arthropoda</taxon>
        <taxon>Hexapoda</taxon>
        <taxon>Insecta</taxon>
        <taxon>Pterygota</taxon>
        <taxon>Neoptera</taxon>
        <taxon>Endopterygota</taxon>
        <taxon>Coleoptera</taxon>
        <taxon>Polyphaga</taxon>
        <taxon>Cucujiformia</taxon>
        <taxon>Chrysomeloidea</taxon>
        <taxon>Cerambycidae</taxon>
        <taxon>Lepturinae</taxon>
        <taxon>Rhagiini</taxon>
        <taxon>Rhamnusium</taxon>
    </lineage>
</organism>
<sequence>ELNAEDSESYKIVLRMDENQINLLHSLLEDKIKIKDTQFRQEISSKFHLTVTATGETFKSLSYSTGIAQCKISKFIPEVLEAIYEVLHGKYMKYFHFNYRLSRGRRVVENASGILANRFRILLHLINLSSDKVVAITKACCVLHNFLLEQFHQSVIRDCDVEFEDGHIQGEWRQNGAKLQHAVFRRGRASNETLKIRETFKDYFNGIGQVAWQDEMI</sequence>
<dbReference type="Pfam" id="PF13359">
    <property type="entry name" value="DDE_Tnp_4"/>
    <property type="match status" value="1"/>
</dbReference>
<feature type="domain" description="DDE Tnp4" evidence="3">
    <location>
        <begin position="96"/>
        <end position="145"/>
    </location>
</feature>
<comment type="cofactor">
    <cofactor evidence="1">
        <name>a divalent metal cation</name>
        <dbReference type="ChEBI" id="CHEBI:60240"/>
    </cofactor>
</comment>
<dbReference type="Proteomes" id="UP001162156">
    <property type="component" value="Unassembled WGS sequence"/>
</dbReference>
<evidence type="ECO:0000256" key="2">
    <source>
        <dbReference type="ARBA" id="ARBA00022723"/>
    </source>
</evidence>
<dbReference type="AlphaFoldDB" id="A0AAV8ZRQ2"/>
<proteinExistence type="predicted"/>
<name>A0AAV8ZRQ2_9CUCU</name>
<reference evidence="4" key="1">
    <citation type="journal article" date="2023" name="Insect Mol. Biol.">
        <title>Genome sequencing provides insights into the evolution of gene families encoding plant cell wall-degrading enzymes in longhorned beetles.</title>
        <authorList>
            <person name="Shin N.R."/>
            <person name="Okamura Y."/>
            <person name="Kirsch R."/>
            <person name="Pauchet Y."/>
        </authorList>
    </citation>
    <scope>NUCLEOTIDE SEQUENCE</scope>
    <source>
        <strain evidence="4">RBIC_L_NR</strain>
    </source>
</reference>
<evidence type="ECO:0000256" key="1">
    <source>
        <dbReference type="ARBA" id="ARBA00001968"/>
    </source>
</evidence>
<dbReference type="EMBL" id="JANEYF010000482">
    <property type="protein sequence ID" value="KAJ8969685.1"/>
    <property type="molecule type" value="Genomic_DNA"/>
</dbReference>
<protein>
    <recommendedName>
        <fullName evidence="3">DDE Tnp4 domain-containing protein</fullName>
    </recommendedName>
</protein>